<dbReference type="PANTHER" id="PTHR10795">
    <property type="entry name" value="PROPROTEIN CONVERTASE SUBTILISIN/KEXIN"/>
    <property type="match status" value="1"/>
</dbReference>
<evidence type="ECO:0000256" key="2">
    <source>
        <dbReference type="ARBA" id="ARBA00011073"/>
    </source>
</evidence>
<evidence type="ECO:0000256" key="3">
    <source>
        <dbReference type="ARBA" id="ARBA00022729"/>
    </source>
</evidence>
<feature type="compositionally biased region" description="Basic and acidic residues" evidence="9">
    <location>
        <begin position="185"/>
        <end position="199"/>
    </location>
</feature>
<comment type="subcellular location">
    <subcellularLocation>
        <location evidence="1">Nucleus</location>
    </subcellularLocation>
</comment>
<dbReference type="InterPro" id="IPR036852">
    <property type="entry name" value="Peptidase_S8/S53_dom_sf"/>
</dbReference>
<evidence type="ECO:0000256" key="5">
    <source>
        <dbReference type="ARBA" id="ARBA00023125"/>
    </source>
</evidence>
<evidence type="ECO:0000313" key="11">
    <source>
        <dbReference type="EMBL" id="CAD1839352.1"/>
    </source>
</evidence>
<dbReference type="Gene3D" id="2.40.330.10">
    <property type="entry name" value="DNA-binding pseudobarrel domain"/>
    <property type="match status" value="1"/>
</dbReference>
<reference evidence="11" key="1">
    <citation type="submission" date="2020-07" db="EMBL/GenBank/DDBJ databases">
        <authorList>
            <person name="Lin J."/>
        </authorList>
    </citation>
    <scope>NUCLEOTIDE SEQUENCE</scope>
</reference>
<evidence type="ECO:0000256" key="1">
    <source>
        <dbReference type="ARBA" id="ARBA00004123"/>
    </source>
</evidence>
<protein>
    <recommendedName>
        <fullName evidence="10">Peptidase S8/S53 domain-containing protein</fullName>
    </recommendedName>
</protein>
<keyword evidence="6" id="KW-0804">Transcription</keyword>
<dbReference type="Gene3D" id="3.40.50.200">
    <property type="entry name" value="Peptidase S8/S53 domain"/>
    <property type="match status" value="1"/>
</dbReference>
<accession>A0A6V7Q888</accession>
<dbReference type="Pfam" id="PF00082">
    <property type="entry name" value="Peptidase_S8"/>
    <property type="match status" value="1"/>
</dbReference>
<keyword evidence="5" id="KW-0238">DNA-binding</keyword>
<dbReference type="EMBL" id="LR862134">
    <property type="protein sequence ID" value="CAD1839352.1"/>
    <property type="molecule type" value="Genomic_DNA"/>
</dbReference>
<sequence length="533" mass="57677">MQQEQIDSFLPIEMGIVSKQPTNYFCKTLTGNDTSTHGGFFVPRRAAEKVFPPLDFTQQPPAQELIARDLHDVESKFGTSFEVGVSRSDAGSLRASRVGVSILRPTFALIPGFVVVHLLAGVDEPVEGLLDGVAAADEEFGDDFGVLLKACLLELAAHVGTEHIAPRHAARFGLRVSGVEEEEDERQRRAERASVERLGVESSRSSSAEGAAECPERASVEEPARRAPATRHQPGGLLTVPPSPDLRRWSPSHRESYIVYLGSHPHGDDATLEDFDRAIDSHHEFLASFVGSFVDHPEVVTVFENKLKKLHTTRSWAFVDLERDGKIPRESIFRKAKFGEDVIIAHIDSGVWPESKSFSDEGYGPVPSRWRGFCENNTKDQEADWRQILQLGIARDRSENPRNNTARDYEGHGTHTLSTAGGNFVPGVSFFGHANGTANGGSPRARVASYRACGDSGCADADILAGFDNAIYDGVDVISVSLGAELSILDPSTYLDDGIALGSFHAARRGITVSCSAGNSGPTPGTVVNIPHG</sequence>
<keyword evidence="7" id="KW-0539">Nucleus</keyword>
<dbReference type="SUPFAM" id="SSF52743">
    <property type="entry name" value="Subtilisin-like"/>
    <property type="match status" value="1"/>
</dbReference>
<evidence type="ECO:0000256" key="4">
    <source>
        <dbReference type="ARBA" id="ARBA00023015"/>
    </source>
</evidence>
<evidence type="ECO:0000256" key="7">
    <source>
        <dbReference type="ARBA" id="ARBA00023242"/>
    </source>
</evidence>
<dbReference type="GO" id="GO:0003677">
    <property type="term" value="F:DNA binding"/>
    <property type="evidence" value="ECO:0007669"/>
    <property type="project" value="UniProtKB-KW"/>
</dbReference>
<feature type="domain" description="Peptidase S8/S53" evidence="10">
    <location>
        <begin position="339"/>
        <end position="524"/>
    </location>
</feature>
<dbReference type="InterPro" id="IPR045051">
    <property type="entry name" value="SBT"/>
</dbReference>
<feature type="compositionally biased region" description="Basic and acidic residues" evidence="9">
    <location>
        <begin position="214"/>
        <end position="225"/>
    </location>
</feature>
<evidence type="ECO:0000256" key="8">
    <source>
        <dbReference type="PROSITE-ProRule" id="PRU01240"/>
    </source>
</evidence>
<keyword evidence="4" id="KW-0805">Transcription regulation</keyword>
<dbReference type="SUPFAM" id="SSF101936">
    <property type="entry name" value="DNA-binding pseudobarrel domain"/>
    <property type="match status" value="1"/>
</dbReference>
<gene>
    <name evidence="11" type="ORF">CB5_LOCUS22563</name>
</gene>
<dbReference type="GO" id="GO:0004252">
    <property type="term" value="F:serine-type endopeptidase activity"/>
    <property type="evidence" value="ECO:0007669"/>
    <property type="project" value="InterPro"/>
</dbReference>
<dbReference type="GO" id="GO:0005634">
    <property type="term" value="C:nucleus"/>
    <property type="evidence" value="ECO:0007669"/>
    <property type="project" value="UniProtKB-SubCell"/>
</dbReference>
<dbReference type="PROSITE" id="PS51892">
    <property type="entry name" value="SUBTILASE"/>
    <property type="match status" value="1"/>
</dbReference>
<dbReference type="InterPro" id="IPR000209">
    <property type="entry name" value="Peptidase_S8/S53_dom"/>
</dbReference>
<feature type="region of interest" description="Disordered" evidence="9">
    <location>
        <begin position="179"/>
        <end position="248"/>
    </location>
</feature>
<comment type="similarity">
    <text evidence="2 8">Belongs to the peptidase S8 family.</text>
</comment>
<evidence type="ECO:0000256" key="9">
    <source>
        <dbReference type="SAM" id="MobiDB-lite"/>
    </source>
</evidence>
<dbReference type="AlphaFoldDB" id="A0A6V7Q888"/>
<feature type="compositionally biased region" description="Low complexity" evidence="9">
    <location>
        <begin position="200"/>
        <end position="213"/>
    </location>
</feature>
<comment type="caution">
    <text evidence="8">Lacks conserved residue(s) required for the propagation of feature annotation.</text>
</comment>
<organism evidence="11">
    <name type="scientific">Ananas comosus var. bracteatus</name>
    <name type="common">red pineapple</name>
    <dbReference type="NCBI Taxonomy" id="296719"/>
    <lineage>
        <taxon>Eukaryota</taxon>
        <taxon>Viridiplantae</taxon>
        <taxon>Streptophyta</taxon>
        <taxon>Embryophyta</taxon>
        <taxon>Tracheophyta</taxon>
        <taxon>Spermatophyta</taxon>
        <taxon>Magnoliopsida</taxon>
        <taxon>Liliopsida</taxon>
        <taxon>Poales</taxon>
        <taxon>Bromeliaceae</taxon>
        <taxon>Bromelioideae</taxon>
        <taxon>Ananas</taxon>
    </lineage>
</organism>
<name>A0A6V7Q888_ANACO</name>
<evidence type="ECO:0000256" key="6">
    <source>
        <dbReference type="ARBA" id="ARBA00023163"/>
    </source>
</evidence>
<proteinExistence type="inferred from homology"/>
<dbReference type="InterPro" id="IPR015300">
    <property type="entry name" value="DNA-bd_pseudobarrel_sf"/>
</dbReference>
<dbReference type="GO" id="GO:0006508">
    <property type="term" value="P:proteolysis"/>
    <property type="evidence" value="ECO:0007669"/>
    <property type="project" value="InterPro"/>
</dbReference>
<evidence type="ECO:0000259" key="10">
    <source>
        <dbReference type="Pfam" id="PF00082"/>
    </source>
</evidence>
<keyword evidence="3" id="KW-0732">Signal</keyword>